<reference evidence="1" key="1">
    <citation type="submission" date="2021-10" db="EMBL/GenBank/DDBJ databases">
        <authorList>
            <person name="Piombo E."/>
        </authorList>
    </citation>
    <scope>NUCLEOTIDE SEQUENCE</scope>
</reference>
<proteinExistence type="predicted"/>
<accession>A0A9N9V5C7</accession>
<feature type="non-terminal residue" evidence="1">
    <location>
        <position position="1"/>
    </location>
</feature>
<dbReference type="AlphaFoldDB" id="A0A9N9V5C7"/>
<keyword evidence="2" id="KW-1185">Reference proteome</keyword>
<dbReference type="OrthoDB" id="10367104at2759"/>
<name>A0A9N9V5C7_9HYPO</name>
<sequence length="204" mass="22273">PDSALFCAETHDQYRRDWGSSATRWRLYPLESQSGEVLLPEEVSKSKSRRLHSYHTGLFCSSAASSPSGNVLALDSSLTLVAVKASEATVATNYVVRGFPRPYSIRFVAEANGLSHFVCSHFGIFRCLCHLATNLAHMSIEISGEHLIHVSQTDNAVVTELLFLLQQVSGPSRPESNANGEKQHLFSAGIVPDCPCSSPKRTLV</sequence>
<dbReference type="Proteomes" id="UP000696573">
    <property type="component" value="Unassembled WGS sequence"/>
</dbReference>
<gene>
    <name evidence="1" type="ORF">CRHIZ90672A_00014832</name>
</gene>
<protein>
    <submittedName>
        <fullName evidence="1">Uncharacterized protein</fullName>
    </submittedName>
</protein>
<comment type="caution">
    <text evidence="1">The sequence shown here is derived from an EMBL/GenBank/DDBJ whole genome shotgun (WGS) entry which is preliminary data.</text>
</comment>
<organism evidence="1 2">
    <name type="scientific">Clonostachys rhizophaga</name>
    <dbReference type="NCBI Taxonomy" id="160324"/>
    <lineage>
        <taxon>Eukaryota</taxon>
        <taxon>Fungi</taxon>
        <taxon>Dikarya</taxon>
        <taxon>Ascomycota</taxon>
        <taxon>Pezizomycotina</taxon>
        <taxon>Sordariomycetes</taxon>
        <taxon>Hypocreomycetidae</taxon>
        <taxon>Hypocreales</taxon>
        <taxon>Bionectriaceae</taxon>
        <taxon>Clonostachys</taxon>
    </lineage>
</organism>
<evidence type="ECO:0000313" key="1">
    <source>
        <dbReference type="EMBL" id="CAH0017056.1"/>
    </source>
</evidence>
<feature type="non-terminal residue" evidence="1">
    <location>
        <position position="204"/>
    </location>
</feature>
<evidence type="ECO:0000313" key="2">
    <source>
        <dbReference type="Proteomes" id="UP000696573"/>
    </source>
</evidence>
<dbReference type="EMBL" id="CABFNQ020000492">
    <property type="protein sequence ID" value="CAH0017056.1"/>
    <property type="molecule type" value="Genomic_DNA"/>
</dbReference>